<dbReference type="AlphaFoldDB" id="A0A3S0V3A1"/>
<dbReference type="RefSeq" id="WP_126995097.1">
    <property type="nucleotide sequence ID" value="NZ_JBNPXW010000002.1"/>
</dbReference>
<dbReference type="OrthoDB" id="5464931at2"/>
<sequence length="141" mass="14262">MRDLLNNIHPVTVIPPGTAPTDNTPVVSAIVDRLGFGSVTFVILAGALADADATFTVRMDHGDAADLSDAEAVPDALLVGTEALAGFTHADDGKARKLGYVGGKRYQRLTVTPAGNASAANLGAVAILGHPVNAPTANPPA</sequence>
<evidence type="ECO:0000313" key="2">
    <source>
        <dbReference type="Proteomes" id="UP000280346"/>
    </source>
</evidence>
<dbReference type="EMBL" id="RZIJ01000002">
    <property type="protein sequence ID" value="RUQ75072.1"/>
    <property type="molecule type" value="Genomic_DNA"/>
</dbReference>
<dbReference type="Proteomes" id="UP000280346">
    <property type="component" value="Unassembled WGS sequence"/>
</dbReference>
<gene>
    <name evidence="1" type="ORF">EJ913_04235</name>
</gene>
<evidence type="ECO:0000313" key="1">
    <source>
        <dbReference type="EMBL" id="RUQ75072.1"/>
    </source>
</evidence>
<keyword evidence="2" id="KW-1185">Reference proteome</keyword>
<proteinExistence type="predicted"/>
<name>A0A3S0V3A1_9PROT</name>
<accession>A0A3S0V3A1</accession>
<comment type="caution">
    <text evidence="1">The sequence shown here is derived from an EMBL/GenBank/DDBJ whole genome shotgun (WGS) entry which is preliminary data.</text>
</comment>
<protein>
    <submittedName>
        <fullName evidence="1">Uncharacterized protein</fullName>
    </submittedName>
</protein>
<organism evidence="1 2">
    <name type="scientific">Azospirillum doebereinerae</name>
    <dbReference type="NCBI Taxonomy" id="92933"/>
    <lineage>
        <taxon>Bacteria</taxon>
        <taxon>Pseudomonadati</taxon>
        <taxon>Pseudomonadota</taxon>
        <taxon>Alphaproteobacteria</taxon>
        <taxon>Rhodospirillales</taxon>
        <taxon>Azospirillaceae</taxon>
        <taxon>Azospirillum</taxon>
    </lineage>
</organism>
<reference evidence="1 2" key="1">
    <citation type="submission" date="2018-12" db="EMBL/GenBank/DDBJ databases">
        <authorList>
            <person name="Yang Y."/>
        </authorList>
    </citation>
    <scope>NUCLEOTIDE SEQUENCE [LARGE SCALE GENOMIC DNA]</scope>
    <source>
        <strain evidence="1 2">GSF71</strain>
    </source>
</reference>